<evidence type="ECO:0000256" key="8">
    <source>
        <dbReference type="ARBA" id="ARBA00022475"/>
    </source>
</evidence>
<keyword evidence="8" id="KW-1003">Cell membrane</keyword>
<accession>A0ABQ1KRZ7</accession>
<evidence type="ECO:0000256" key="19">
    <source>
        <dbReference type="SAM" id="Phobius"/>
    </source>
</evidence>
<keyword evidence="11 18" id="KW-0812">Transmembrane</keyword>
<dbReference type="GO" id="GO:0016779">
    <property type="term" value="F:nucleotidyltransferase activity"/>
    <property type="evidence" value="ECO:0007669"/>
    <property type="project" value="UniProtKB-KW"/>
</dbReference>
<comment type="catalytic activity">
    <reaction evidence="1 18">
        <text>a 1,2-diacyl-sn-glycero-3-phosphate + CTP + H(+) = a CDP-1,2-diacyl-sn-glycerol + diphosphate</text>
        <dbReference type="Rhea" id="RHEA:16229"/>
        <dbReference type="ChEBI" id="CHEBI:15378"/>
        <dbReference type="ChEBI" id="CHEBI:33019"/>
        <dbReference type="ChEBI" id="CHEBI:37563"/>
        <dbReference type="ChEBI" id="CHEBI:58332"/>
        <dbReference type="ChEBI" id="CHEBI:58608"/>
        <dbReference type="EC" id="2.7.7.41"/>
    </reaction>
</comment>
<name>A0ABQ1KRZ7_9GAMM</name>
<keyword evidence="14" id="KW-0443">Lipid metabolism</keyword>
<dbReference type="RefSeq" id="WP_188751247.1">
    <property type="nucleotide sequence ID" value="NZ_BMIJ01000008.1"/>
</dbReference>
<dbReference type="Proteomes" id="UP000629025">
    <property type="component" value="Unassembled WGS sequence"/>
</dbReference>
<feature type="transmembrane region" description="Helical" evidence="19">
    <location>
        <begin position="176"/>
        <end position="195"/>
    </location>
</feature>
<comment type="similarity">
    <text evidence="5 18">Belongs to the CDS family.</text>
</comment>
<dbReference type="EMBL" id="BMIJ01000008">
    <property type="protein sequence ID" value="GGC08093.1"/>
    <property type="molecule type" value="Genomic_DNA"/>
</dbReference>
<evidence type="ECO:0000256" key="4">
    <source>
        <dbReference type="ARBA" id="ARBA00005189"/>
    </source>
</evidence>
<dbReference type="Pfam" id="PF01148">
    <property type="entry name" value="CTP_transf_1"/>
    <property type="match status" value="1"/>
</dbReference>
<feature type="transmembrane region" description="Helical" evidence="19">
    <location>
        <begin position="28"/>
        <end position="48"/>
    </location>
</feature>
<feature type="transmembrane region" description="Helical" evidence="19">
    <location>
        <begin position="5"/>
        <end position="22"/>
    </location>
</feature>
<evidence type="ECO:0000256" key="5">
    <source>
        <dbReference type="ARBA" id="ARBA00010185"/>
    </source>
</evidence>
<evidence type="ECO:0000313" key="21">
    <source>
        <dbReference type="Proteomes" id="UP000629025"/>
    </source>
</evidence>
<comment type="subcellular location">
    <subcellularLocation>
        <location evidence="2">Cell membrane</location>
        <topology evidence="2">Multi-pass membrane protein</topology>
    </subcellularLocation>
</comment>
<dbReference type="PROSITE" id="PS51257">
    <property type="entry name" value="PROKAR_LIPOPROTEIN"/>
    <property type="match status" value="1"/>
</dbReference>
<feature type="transmembrane region" description="Helical" evidence="19">
    <location>
        <begin position="78"/>
        <end position="99"/>
    </location>
</feature>
<keyword evidence="12 18" id="KW-0548">Nucleotidyltransferase</keyword>
<keyword evidence="13 19" id="KW-1133">Transmembrane helix</keyword>
<comment type="caution">
    <text evidence="20">The sequence shown here is derived from an EMBL/GenBank/DDBJ whole genome shotgun (WGS) entry which is preliminary data.</text>
</comment>
<evidence type="ECO:0000256" key="16">
    <source>
        <dbReference type="ARBA" id="ARBA00023209"/>
    </source>
</evidence>
<evidence type="ECO:0000256" key="14">
    <source>
        <dbReference type="ARBA" id="ARBA00023098"/>
    </source>
</evidence>
<keyword evidence="9" id="KW-0444">Lipid biosynthesis</keyword>
<dbReference type="InterPro" id="IPR000374">
    <property type="entry name" value="PC_trans"/>
</dbReference>
<comment type="pathway">
    <text evidence="3 18">Phospholipid metabolism; CDP-diacylglycerol biosynthesis; CDP-diacylglycerol from sn-glycerol 3-phosphate: step 3/3.</text>
</comment>
<organism evidence="20 21">
    <name type="scientific">Marinobacterium zhoushanense</name>
    <dbReference type="NCBI Taxonomy" id="1679163"/>
    <lineage>
        <taxon>Bacteria</taxon>
        <taxon>Pseudomonadati</taxon>
        <taxon>Pseudomonadota</taxon>
        <taxon>Gammaproteobacteria</taxon>
        <taxon>Oceanospirillales</taxon>
        <taxon>Oceanospirillaceae</taxon>
        <taxon>Marinobacterium</taxon>
    </lineage>
</organism>
<evidence type="ECO:0000256" key="6">
    <source>
        <dbReference type="ARBA" id="ARBA00012487"/>
    </source>
</evidence>
<evidence type="ECO:0000313" key="20">
    <source>
        <dbReference type="EMBL" id="GGC08093.1"/>
    </source>
</evidence>
<keyword evidence="15 19" id="KW-0472">Membrane</keyword>
<dbReference type="PANTHER" id="PTHR46382:SF1">
    <property type="entry name" value="PHOSPHATIDATE CYTIDYLYLTRANSFERASE"/>
    <property type="match status" value="1"/>
</dbReference>
<dbReference type="PROSITE" id="PS01315">
    <property type="entry name" value="CDS"/>
    <property type="match status" value="1"/>
</dbReference>
<evidence type="ECO:0000256" key="10">
    <source>
        <dbReference type="ARBA" id="ARBA00022679"/>
    </source>
</evidence>
<protein>
    <recommendedName>
        <fullName evidence="7 18">Phosphatidate cytidylyltransferase</fullName>
        <ecNumber evidence="6 18">2.7.7.41</ecNumber>
    </recommendedName>
</protein>
<evidence type="ECO:0000256" key="18">
    <source>
        <dbReference type="RuleBase" id="RU003938"/>
    </source>
</evidence>
<feature type="transmembrane region" description="Helical" evidence="19">
    <location>
        <begin position="55"/>
        <end position="72"/>
    </location>
</feature>
<evidence type="ECO:0000256" key="13">
    <source>
        <dbReference type="ARBA" id="ARBA00022989"/>
    </source>
</evidence>
<keyword evidence="21" id="KW-1185">Reference proteome</keyword>
<evidence type="ECO:0000256" key="11">
    <source>
        <dbReference type="ARBA" id="ARBA00022692"/>
    </source>
</evidence>
<evidence type="ECO:0000256" key="3">
    <source>
        <dbReference type="ARBA" id="ARBA00005119"/>
    </source>
</evidence>
<dbReference type="PANTHER" id="PTHR46382">
    <property type="entry name" value="PHOSPHATIDATE CYTIDYLYLTRANSFERASE"/>
    <property type="match status" value="1"/>
</dbReference>
<keyword evidence="16" id="KW-0594">Phospholipid biosynthesis</keyword>
<feature type="transmembrane region" description="Helical" evidence="19">
    <location>
        <begin position="136"/>
        <end position="155"/>
    </location>
</feature>
<evidence type="ECO:0000256" key="9">
    <source>
        <dbReference type="ARBA" id="ARBA00022516"/>
    </source>
</evidence>
<reference evidence="21" key="1">
    <citation type="journal article" date="2019" name="Int. J. Syst. Evol. Microbiol.">
        <title>The Global Catalogue of Microorganisms (GCM) 10K type strain sequencing project: providing services to taxonomists for standard genome sequencing and annotation.</title>
        <authorList>
            <consortium name="The Broad Institute Genomics Platform"/>
            <consortium name="The Broad Institute Genome Sequencing Center for Infectious Disease"/>
            <person name="Wu L."/>
            <person name="Ma J."/>
        </authorList>
    </citation>
    <scope>NUCLEOTIDE SEQUENCE [LARGE SCALE GENOMIC DNA]</scope>
    <source>
        <strain evidence="21">CGMCC 1.15341</strain>
    </source>
</reference>
<feature type="transmembrane region" description="Helical" evidence="19">
    <location>
        <begin position="111"/>
        <end position="130"/>
    </location>
</feature>
<sequence>MIKQRLLTALVLGVIVLVGVFLLPLQGFALGCAFVMLLAALEWANLGTLNGAAKWLYAFAIVGLIALVYFLLPEALDVWLLAGAGGFWLWGCYLILSYPSRLGFSARPAKLLIGVAVVVPTWVALVALKALPQGNFALLMLLLLVWGADTGAYCAGKLFGRHKLIPEVSPGKTIEGLAGGVLTCLLIGAIAGVWRELPAPALVYLMALSLLTCLAAVFGDLFESMFKRERGIKDSGRLLPGHGGILDRIDSLTAAAPIFMLGLYWAPAI</sequence>
<evidence type="ECO:0000256" key="1">
    <source>
        <dbReference type="ARBA" id="ARBA00001698"/>
    </source>
</evidence>
<keyword evidence="10 18" id="KW-0808">Transferase</keyword>
<comment type="pathway">
    <text evidence="4">Lipid metabolism.</text>
</comment>
<evidence type="ECO:0000256" key="15">
    <source>
        <dbReference type="ARBA" id="ARBA00023136"/>
    </source>
</evidence>
<feature type="transmembrane region" description="Helical" evidence="19">
    <location>
        <begin position="201"/>
        <end position="222"/>
    </location>
</feature>
<dbReference type="EC" id="2.7.7.41" evidence="6 18"/>
<keyword evidence="17" id="KW-1208">Phospholipid metabolism</keyword>
<evidence type="ECO:0000256" key="2">
    <source>
        <dbReference type="ARBA" id="ARBA00004651"/>
    </source>
</evidence>
<gene>
    <name evidence="20" type="primary">cdsA-1</name>
    <name evidence="20" type="ORF">GCM10011352_38020</name>
</gene>
<evidence type="ECO:0000256" key="17">
    <source>
        <dbReference type="ARBA" id="ARBA00023264"/>
    </source>
</evidence>
<evidence type="ECO:0000256" key="7">
    <source>
        <dbReference type="ARBA" id="ARBA00019373"/>
    </source>
</evidence>
<proteinExistence type="inferred from homology"/>
<evidence type="ECO:0000256" key="12">
    <source>
        <dbReference type="ARBA" id="ARBA00022695"/>
    </source>
</evidence>